<evidence type="ECO:0000313" key="2">
    <source>
        <dbReference type="EMBL" id="CAG8454012.1"/>
    </source>
</evidence>
<comment type="caution">
    <text evidence="2">The sequence shown here is derived from an EMBL/GenBank/DDBJ whole genome shotgun (WGS) entry which is preliminary data.</text>
</comment>
<evidence type="ECO:0000313" key="3">
    <source>
        <dbReference type="Proteomes" id="UP000789342"/>
    </source>
</evidence>
<protein>
    <submittedName>
        <fullName evidence="2">14261_t:CDS:1</fullName>
    </submittedName>
</protein>
<feature type="region of interest" description="Disordered" evidence="1">
    <location>
        <begin position="163"/>
        <end position="189"/>
    </location>
</feature>
<name>A0A9N8VLY7_9GLOM</name>
<feature type="region of interest" description="Disordered" evidence="1">
    <location>
        <begin position="286"/>
        <end position="314"/>
    </location>
</feature>
<keyword evidence="3" id="KW-1185">Reference proteome</keyword>
<accession>A0A9N8VLY7</accession>
<dbReference type="OrthoDB" id="2450032at2759"/>
<dbReference type="Proteomes" id="UP000789342">
    <property type="component" value="Unassembled WGS sequence"/>
</dbReference>
<feature type="compositionally biased region" description="Polar residues" evidence="1">
    <location>
        <begin position="415"/>
        <end position="424"/>
    </location>
</feature>
<dbReference type="AlphaFoldDB" id="A0A9N8VLY7"/>
<dbReference type="Pfam" id="PF03525">
    <property type="entry name" value="Meiotic_rec114"/>
    <property type="match status" value="1"/>
</dbReference>
<gene>
    <name evidence="2" type="ORF">AMORRO_LOCUS1047</name>
</gene>
<dbReference type="GO" id="GO:0007131">
    <property type="term" value="P:reciprocal meiotic recombination"/>
    <property type="evidence" value="ECO:0007669"/>
    <property type="project" value="InterPro"/>
</dbReference>
<reference evidence="2" key="1">
    <citation type="submission" date="2021-06" db="EMBL/GenBank/DDBJ databases">
        <authorList>
            <person name="Kallberg Y."/>
            <person name="Tangrot J."/>
            <person name="Rosling A."/>
        </authorList>
    </citation>
    <scope>NUCLEOTIDE SEQUENCE</scope>
    <source>
        <strain evidence="2">CL551</strain>
    </source>
</reference>
<feature type="compositionally biased region" description="Polar residues" evidence="1">
    <location>
        <begin position="673"/>
        <end position="684"/>
    </location>
</feature>
<dbReference type="InterPro" id="IPR004354">
    <property type="entry name" value="Meiotic_Rec114"/>
</dbReference>
<feature type="compositionally biased region" description="Polar residues" evidence="1">
    <location>
        <begin position="613"/>
        <end position="636"/>
    </location>
</feature>
<evidence type="ECO:0000256" key="1">
    <source>
        <dbReference type="SAM" id="MobiDB-lite"/>
    </source>
</evidence>
<feature type="compositionally biased region" description="Polar residues" evidence="1">
    <location>
        <begin position="292"/>
        <end position="314"/>
    </location>
</feature>
<proteinExistence type="predicted"/>
<feature type="region of interest" description="Disordered" evidence="1">
    <location>
        <begin position="607"/>
        <end position="640"/>
    </location>
</feature>
<feature type="compositionally biased region" description="Polar residues" evidence="1">
    <location>
        <begin position="355"/>
        <end position="394"/>
    </location>
</feature>
<feature type="region of interest" description="Disordered" evidence="1">
    <location>
        <begin position="660"/>
        <end position="684"/>
    </location>
</feature>
<organism evidence="2 3">
    <name type="scientific">Acaulospora morrowiae</name>
    <dbReference type="NCBI Taxonomy" id="94023"/>
    <lineage>
        <taxon>Eukaryota</taxon>
        <taxon>Fungi</taxon>
        <taxon>Fungi incertae sedis</taxon>
        <taxon>Mucoromycota</taxon>
        <taxon>Glomeromycotina</taxon>
        <taxon>Glomeromycetes</taxon>
        <taxon>Diversisporales</taxon>
        <taxon>Acaulosporaceae</taxon>
        <taxon>Acaulospora</taxon>
    </lineage>
</organism>
<feature type="compositionally biased region" description="Low complexity" evidence="1">
    <location>
        <begin position="396"/>
        <end position="408"/>
    </location>
</feature>
<feature type="region of interest" description="Disordered" evidence="1">
    <location>
        <begin position="349"/>
        <end position="424"/>
    </location>
</feature>
<dbReference type="EMBL" id="CAJVPV010000379">
    <property type="protein sequence ID" value="CAG8454012.1"/>
    <property type="molecule type" value="Genomic_DNA"/>
</dbReference>
<sequence>MNSPKRCSFRYEIEKYSRSYTTASTTLSQSPQWTNISQPDIVVSLENMFPAGVIAAGAEEPVLKVTVGGNTLLECLNVSYRHTDSTKAKALLKSPTIGIKYVYTVDNQNGMISHEARKFQLKFKTVDDFESCARIIGRYISCKSIPGNESVATSEMITQVMSSQGNGLDSNNGESNNDIMQRSHQNNSLQQYNKLPSVSSEEFHETRPQNGNPQLEKSQAVLIQQNNFTKVLSNQTNNLIDSDCINSNLNSNVNVDASQSRLESQNIPKTRISTYSADATGSEFRSYHDDYSPSTRVNNKGNSMNERNIISSPQHENTLERYKELSHPAPKSVTLQPHLPQRQQIEFDARDQAQQKESMSTFQVPLTNNRGSPNTPSQIPLQTPPINSQRYPNTPSQPSFQGSSLSDSFSEKSPHQSFTENSFISPQVSRESYVNNMSQTRLPLHSMDSNTLQINQKVHSDSTQKTHPYNLQGTILSNKNLLVASGKENSRDSYVQYTHTDVNQNHQSLPHHQNNQILRSRAGTSESTYNPNISIQNQNSQIASRTANIIHTNIRKDDRISDGTSLSIKQELLDHITFVDFPDARQIDLTLDDEKFDFDLQLQCPERQESRHQQNTISLQSPAYSNNGSSSLTPSHHLQPLPSLRSQSFQALDRVNAPRATNLSPKNKFAPSDSPQNSMRIKPSFNNASRLNKSLLLPNDDDELQEWIFNVLEDPEFSQFVTKVEKLWKARFLNDA</sequence>